<keyword evidence="3 6" id="KW-0812">Transmembrane</keyword>
<dbReference type="GO" id="GO:0005886">
    <property type="term" value="C:plasma membrane"/>
    <property type="evidence" value="ECO:0007669"/>
    <property type="project" value="UniProtKB-SubCell"/>
</dbReference>
<dbReference type="InterPro" id="IPR002797">
    <property type="entry name" value="Polysacc_synth"/>
</dbReference>
<keyword evidence="8" id="KW-1185">Reference proteome</keyword>
<proteinExistence type="predicted"/>
<keyword evidence="4 6" id="KW-1133">Transmembrane helix</keyword>
<feature type="transmembrane region" description="Helical" evidence="6">
    <location>
        <begin position="353"/>
        <end position="374"/>
    </location>
</feature>
<dbReference type="Pfam" id="PF01943">
    <property type="entry name" value="Polysacc_synt"/>
    <property type="match status" value="1"/>
</dbReference>
<dbReference type="EMBL" id="BEXA01000007">
    <property type="protein sequence ID" value="GAY74171.1"/>
    <property type="molecule type" value="Genomic_DNA"/>
</dbReference>
<keyword evidence="5 6" id="KW-0472">Membrane</keyword>
<organism evidence="7 8">
    <name type="scientific">Lentilactobacillus kosonis</name>
    <dbReference type="NCBI Taxonomy" id="2810561"/>
    <lineage>
        <taxon>Bacteria</taxon>
        <taxon>Bacillati</taxon>
        <taxon>Bacillota</taxon>
        <taxon>Bacilli</taxon>
        <taxon>Lactobacillales</taxon>
        <taxon>Lactobacillaceae</taxon>
        <taxon>Lentilactobacillus</taxon>
    </lineage>
</organism>
<feature type="transmembrane region" description="Helical" evidence="6">
    <location>
        <begin position="229"/>
        <end position="249"/>
    </location>
</feature>
<evidence type="ECO:0000256" key="1">
    <source>
        <dbReference type="ARBA" id="ARBA00004651"/>
    </source>
</evidence>
<feature type="transmembrane region" description="Helical" evidence="6">
    <location>
        <begin position="52"/>
        <end position="73"/>
    </location>
</feature>
<dbReference type="RefSeq" id="WP_125008884.1">
    <property type="nucleotide sequence ID" value="NZ_BEXA01000007.1"/>
</dbReference>
<dbReference type="PANTHER" id="PTHR30250:SF29">
    <property type="entry name" value="POLYSACCHARIDE BIOSYNTHESIS PROTEIN C-TERMINAL DOMAIN-CONTAINING PROTEIN"/>
    <property type="match status" value="1"/>
</dbReference>
<evidence type="ECO:0000313" key="7">
    <source>
        <dbReference type="EMBL" id="GAY74171.1"/>
    </source>
</evidence>
<dbReference type="InterPro" id="IPR024923">
    <property type="entry name" value="PG_synth_SpoVB"/>
</dbReference>
<feature type="transmembrane region" description="Helical" evidence="6">
    <location>
        <begin position="381"/>
        <end position="402"/>
    </location>
</feature>
<feature type="transmembrane region" description="Helical" evidence="6">
    <location>
        <begin position="281"/>
        <end position="303"/>
    </location>
</feature>
<evidence type="ECO:0000256" key="6">
    <source>
        <dbReference type="SAM" id="Phobius"/>
    </source>
</evidence>
<feature type="transmembrane region" description="Helical" evidence="6">
    <location>
        <begin position="188"/>
        <end position="208"/>
    </location>
</feature>
<feature type="transmembrane region" description="Helical" evidence="6">
    <location>
        <begin position="476"/>
        <end position="500"/>
    </location>
</feature>
<sequence length="528" mass="57866">MSNDSNRSALVTGTALLTVASLIAKILSAVYRIPFQNMVGNVGFYVYQQIYPIYGIAMTVALSGLPVFISKLVVDAKTETDKLNIVYQIQKILFIVCGLIFVGLQLGANQIAIWMHDIQLSPVIYAVSWMFLVIPFLASWRGYFQGRYLMKPTAYSQVLEQLVRVSIILVTAVWAVRHHLDPHRMGSLAMLSAPFATLASAGLIYYFLRKDHIRKLSRSYAIPGLSRRLLLEGATICLVASVMLLLQLVDSFSVVAELTKLGNNQLMAQNIKGVYDRSQTLVQLGLTITTASTTAILPQLVAAVKSKNQQRYLQLAHGSIAVNFGLACAMSFGMLALMAAINPLLFATPELNLTISVYCFSILAASIILVLNTIFQSHDVFGPTVIAIIIAVVIKAAVNSLFIDQWGILGASLATVSSLCAAILIMIVSGWKYLRDLISWSQLAKLVLISAIMWSAVIGVRILIKAILIGKVTLRIMAGIQSIVGIGVGVFVFVIVCIMFKAFSDQEWLLIPMGNRILEIRGNYNENR</sequence>
<dbReference type="Proteomes" id="UP000286974">
    <property type="component" value="Unassembled WGS sequence"/>
</dbReference>
<comment type="caution">
    <text evidence="7">The sequence shown here is derived from an EMBL/GenBank/DDBJ whole genome shotgun (WGS) entry which is preliminary data.</text>
</comment>
<protein>
    <submittedName>
        <fullName evidence="7">Low temperature requirement B protein</fullName>
    </submittedName>
</protein>
<feature type="transmembrane region" description="Helical" evidence="6">
    <location>
        <begin position="443"/>
        <end position="464"/>
    </location>
</feature>
<dbReference type="InterPro" id="IPR050833">
    <property type="entry name" value="Poly_Biosynth_Transport"/>
</dbReference>
<gene>
    <name evidence="7" type="ORF">NBRC111893_2317</name>
</gene>
<dbReference type="CDD" id="cd13124">
    <property type="entry name" value="MATE_SpoVB_like"/>
    <property type="match status" value="1"/>
</dbReference>
<feature type="transmembrane region" description="Helical" evidence="6">
    <location>
        <begin position="408"/>
        <end position="431"/>
    </location>
</feature>
<dbReference type="OrthoDB" id="9775950at2"/>
<comment type="subcellular location">
    <subcellularLocation>
        <location evidence="1">Cell membrane</location>
        <topology evidence="1">Multi-pass membrane protein</topology>
    </subcellularLocation>
</comment>
<evidence type="ECO:0000313" key="8">
    <source>
        <dbReference type="Proteomes" id="UP000286974"/>
    </source>
</evidence>
<reference evidence="7 8" key="1">
    <citation type="submission" date="2017-11" db="EMBL/GenBank/DDBJ databases">
        <title>Draft Genome Sequence of Lactobacillus curieae NBRC 111893 isolated from Koso, a Japanese sugar-Vegetable Fermented Beverage.</title>
        <authorList>
            <person name="Chiou T.Y."/>
            <person name="Oshima K."/>
            <person name="Suda W."/>
            <person name="Hattori M."/>
            <person name="Takahashi T."/>
        </authorList>
    </citation>
    <scope>NUCLEOTIDE SEQUENCE [LARGE SCALE GENOMIC DNA]</scope>
    <source>
        <strain evidence="7 8">NBRC111893</strain>
    </source>
</reference>
<keyword evidence="2" id="KW-1003">Cell membrane</keyword>
<dbReference type="AlphaFoldDB" id="A0A401FPN3"/>
<feature type="transmembrane region" description="Helical" evidence="6">
    <location>
        <begin position="120"/>
        <end position="138"/>
    </location>
</feature>
<evidence type="ECO:0000256" key="2">
    <source>
        <dbReference type="ARBA" id="ARBA00022475"/>
    </source>
</evidence>
<dbReference type="PANTHER" id="PTHR30250">
    <property type="entry name" value="PST FAMILY PREDICTED COLANIC ACID TRANSPORTER"/>
    <property type="match status" value="1"/>
</dbReference>
<feature type="transmembrane region" description="Helical" evidence="6">
    <location>
        <begin position="158"/>
        <end position="176"/>
    </location>
</feature>
<evidence type="ECO:0000256" key="5">
    <source>
        <dbReference type="ARBA" id="ARBA00023136"/>
    </source>
</evidence>
<name>A0A401FPN3_9LACO</name>
<evidence type="ECO:0000256" key="4">
    <source>
        <dbReference type="ARBA" id="ARBA00022989"/>
    </source>
</evidence>
<feature type="transmembrane region" description="Helical" evidence="6">
    <location>
        <begin position="93"/>
        <end position="114"/>
    </location>
</feature>
<accession>A0A401FPN3</accession>
<evidence type="ECO:0000256" key="3">
    <source>
        <dbReference type="ARBA" id="ARBA00022692"/>
    </source>
</evidence>
<feature type="transmembrane region" description="Helical" evidence="6">
    <location>
        <begin position="315"/>
        <end position="341"/>
    </location>
</feature>